<evidence type="ECO:0000256" key="1">
    <source>
        <dbReference type="ARBA" id="ARBA00004906"/>
    </source>
</evidence>
<evidence type="ECO:0000256" key="7">
    <source>
        <dbReference type="SAM" id="MobiDB-lite"/>
    </source>
</evidence>
<feature type="repeat" description="WD" evidence="6">
    <location>
        <begin position="196"/>
        <end position="232"/>
    </location>
</feature>
<dbReference type="RefSeq" id="XP_007773366.1">
    <property type="nucleotide sequence ID" value="XM_007775176.1"/>
</dbReference>
<sequence length="422" mass="46017">MCSCRLVPSRSILQSFVSSHKSDVFKCFSNTEGRMMTTPYACAFSNCAKEGRDALLATATEEGTIIILNTAKRRDWDYEPQRTVLTPHSNGIFDVKWSADDTRIATASGDKSIRITSVERQTVLHTLSGHSSTVKCVAWDPTHRDILCSGSRDGSIRIWDLRVSGQLMEDNSVTLESVITHLAAHGKEKITGRRKTQPHPRTVTSVVYSGNAPHGLVSSGSHDGILHYWDMRLPSDSPKKTKKLPTSPIRSSSVDPTVLQGSCRPRGIKSVTAGSGPSAGLLFALGSDSRLHTYDTSSLVPLAADTHPNLRVDTFYVRTSISPCGRWLASGSSGSHGSVFLFDVSNAGRLSAATGLAGGSRQPVELRGQSGEIGALDWADDMLATCADDCTVRLWRPDLDIHHQCLEDPEEKKWEWCWTPPL</sequence>
<evidence type="ECO:0000256" key="4">
    <source>
        <dbReference type="ARBA" id="ARBA00022786"/>
    </source>
</evidence>
<dbReference type="PROSITE" id="PS00678">
    <property type="entry name" value="WD_REPEATS_1"/>
    <property type="match status" value="1"/>
</dbReference>
<evidence type="ECO:0000313" key="8">
    <source>
        <dbReference type="EMBL" id="EIW76088.1"/>
    </source>
</evidence>
<dbReference type="AlphaFoldDB" id="A0A5M3MA13"/>
<dbReference type="Gene3D" id="2.130.10.10">
    <property type="entry name" value="YVTN repeat-like/Quinoprotein amine dehydrogenase"/>
    <property type="match status" value="2"/>
</dbReference>
<dbReference type="InterPro" id="IPR036322">
    <property type="entry name" value="WD40_repeat_dom_sf"/>
</dbReference>
<dbReference type="InterPro" id="IPR020472">
    <property type="entry name" value="WD40_PAC1"/>
</dbReference>
<evidence type="ECO:0000256" key="3">
    <source>
        <dbReference type="ARBA" id="ARBA00022737"/>
    </source>
</evidence>
<dbReference type="PROSITE" id="PS50082">
    <property type="entry name" value="WD_REPEATS_2"/>
    <property type="match status" value="4"/>
</dbReference>
<keyword evidence="9" id="KW-1185">Reference proteome</keyword>
<dbReference type="GO" id="GO:0005634">
    <property type="term" value="C:nucleus"/>
    <property type="evidence" value="ECO:0007669"/>
    <property type="project" value="TreeGrafter"/>
</dbReference>
<dbReference type="PRINTS" id="PR00320">
    <property type="entry name" value="GPROTEINBRPT"/>
</dbReference>
<evidence type="ECO:0000256" key="2">
    <source>
        <dbReference type="ARBA" id="ARBA00022574"/>
    </source>
</evidence>
<feature type="repeat" description="WD" evidence="6">
    <location>
        <begin position="127"/>
        <end position="169"/>
    </location>
</feature>
<dbReference type="PROSITE" id="PS50294">
    <property type="entry name" value="WD_REPEATS_REGION"/>
    <property type="match status" value="1"/>
</dbReference>
<comment type="caution">
    <text evidence="8">The sequence shown here is derived from an EMBL/GenBank/DDBJ whole genome shotgun (WGS) entry which is preliminary data.</text>
</comment>
<keyword evidence="3" id="KW-0677">Repeat</keyword>
<dbReference type="GO" id="GO:0043161">
    <property type="term" value="P:proteasome-mediated ubiquitin-dependent protein catabolic process"/>
    <property type="evidence" value="ECO:0007669"/>
    <property type="project" value="TreeGrafter"/>
</dbReference>
<dbReference type="InterPro" id="IPR019775">
    <property type="entry name" value="WD40_repeat_CS"/>
</dbReference>
<dbReference type="Pfam" id="PF00400">
    <property type="entry name" value="WD40"/>
    <property type="match status" value="4"/>
</dbReference>
<evidence type="ECO:0000313" key="9">
    <source>
        <dbReference type="Proteomes" id="UP000053558"/>
    </source>
</evidence>
<dbReference type="InterPro" id="IPR001680">
    <property type="entry name" value="WD40_rpt"/>
</dbReference>
<organism evidence="8 9">
    <name type="scientific">Coniophora puteana (strain RWD-64-598)</name>
    <name type="common">Brown rot fungus</name>
    <dbReference type="NCBI Taxonomy" id="741705"/>
    <lineage>
        <taxon>Eukaryota</taxon>
        <taxon>Fungi</taxon>
        <taxon>Dikarya</taxon>
        <taxon>Basidiomycota</taxon>
        <taxon>Agaricomycotina</taxon>
        <taxon>Agaricomycetes</taxon>
        <taxon>Agaricomycetidae</taxon>
        <taxon>Boletales</taxon>
        <taxon>Coniophorineae</taxon>
        <taxon>Coniophoraceae</taxon>
        <taxon>Coniophora</taxon>
    </lineage>
</organism>
<feature type="repeat" description="WD" evidence="6">
    <location>
        <begin position="366"/>
        <end position="395"/>
    </location>
</feature>
<evidence type="ECO:0000256" key="6">
    <source>
        <dbReference type="PROSITE-ProRule" id="PRU00221"/>
    </source>
</evidence>
<comment type="similarity">
    <text evidence="5">Belongs to the WD repeat cdt2 family.</text>
</comment>
<dbReference type="GO" id="GO:0030674">
    <property type="term" value="F:protein-macromolecule adaptor activity"/>
    <property type="evidence" value="ECO:0007669"/>
    <property type="project" value="TreeGrafter"/>
</dbReference>
<dbReference type="EMBL" id="JH711586">
    <property type="protein sequence ID" value="EIW76088.1"/>
    <property type="molecule type" value="Genomic_DNA"/>
</dbReference>
<accession>A0A5M3MA13</accession>
<name>A0A5M3MA13_CONPW</name>
<dbReference type="SUPFAM" id="SSF50978">
    <property type="entry name" value="WD40 repeat-like"/>
    <property type="match status" value="1"/>
</dbReference>
<dbReference type="KEGG" id="cput:CONPUDRAFT_130431"/>
<reference evidence="9" key="1">
    <citation type="journal article" date="2012" name="Science">
        <title>The Paleozoic origin of enzymatic lignin decomposition reconstructed from 31 fungal genomes.</title>
        <authorList>
            <person name="Floudas D."/>
            <person name="Binder M."/>
            <person name="Riley R."/>
            <person name="Barry K."/>
            <person name="Blanchette R.A."/>
            <person name="Henrissat B."/>
            <person name="Martinez A.T."/>
            <person name="Otillar R."/>
            <person name="Spatafora J.W."/>
            <person name="Yadav J.S."/>
            <person name="Aerts A."/>
            <person name="Benoit I."/>
            <person name="Boyd A."/>
            <person name="Carlson A."/>
            <person name="Copeland A."/>
            <person name="Coutinho P.M."/>
            <person name="de Vries R.P."/>
            <person name="Ferreira P."/>
            <person name="Findley K."/>
            <person name="Foster B."/>
            <person name="Gaskell J."/>
            <person name="Glotzer D."/>
            <person name="Gorecki P."/>
            <person name="Heitman J."/>
            <person name="Hesse C."/>
            <person name="Hori C."/>
            <person name="Igarashi K."/>
            <person name="Jurgens J.A."/>
            <person name="Kallen N."/>
            <person name="Kersten P."/>
            <person name="Kohler A."/>
            <person name="Kuees U."/>
            <person name="Kumar T.K.A."/>
            <person name="Kuo A."/>
            <person name="LaButti K."/>
            <person name="Larrondo L.F."/>
            <person name="Lindquist E."/>
            <person name="Ling A."/>
            <person name="Lombard V."/>
            <person name="Lucas S."/>
            <person name="Lundell T."/>
            <person name="Martin R."/>
            <person name="McLaughlin D.J."/>
            <person name="Morgenstern I."/>
            <person name="Morin E."/>
            <person name="Murat C."/>
            <person name="Nagy L.G."/>
            <person name="Nolan M."/>
            <person name="Ohm R.A."/>
            <person name="Patyshakuliyeva A."/>
            <person name="Rokas A."/>
            <person name="Ruiz-Duenas F.J."/>
            <person name="Sabat G."/>
            <person name="Salamov A."/>
            <person name="Samejima M."/>
            <person name="Schmutz J."/>
            <person name="Slot J.C."/>
            <person name="St John F."/>
            <person name="Stenlid J."/>
            <person name="Sun H."/>
            <person name="Sun S."/>
            <person name="Syed K."/>
            <person name="Tsang A."/>
            <person name="Wiebenga A."/>
            <person name="Young D."/>
            <person name="Pisabarro A."/>
            <person name="Eastwood D.C."/>
            <person name="Martin F."/>
            <person name="Cullen D."/>
            <person name="Grigoriev I.V."/>
            <person name="Hibbett D.S."/>
        </authorList>
    </citation>
    <scope>NUCLEOTIDE SEQUENCE [LARGE SCALE GENOMIC DNA]</scope>
    <source>
        <strain evidence="9">RWD-64-598 SS2</strain>
    </source>
</reference>
<dbReference type="PANTHER" id="PTHR22852">
    <property type="entry name" value="LETHAL 2 DENTICLELESS PROTEIN RETINOIC ACID-REGULATED NUCLEAR MATRIX-ASSOCIATED PROTEIN"/>
    <property type="match status" value="1"/>
</dbReference>
<proteinExistence type="inferred from homology"/>
<evidence type="ECO:0000256" key="5">
    <source>
        <dbReference type="ARBA" id="ARBA00038344"/>
    </source>
</evidence>
<keyword evidence="4" id="KW-0833">Ubl conjugation pathway</keyword>
<protein>
    <submittedName>
        <fullName evidence="8">WD40 repeat-like protein</fullName>
    </submittedName>
</protein>
<keyword evidence="2 6" id="KW-0853">WD repeat</keyword>
<dbReference type="Proteomes" id="UP000053558">
    <property type="component" value="Unassembled WGS sequence"/>
</dbReference>
<dbReference type="OMA" id="DSRVHTY"/>
<dbReference type="InterPro" id="IPR051865">
    <property type="entry name" value="WD-repeat_CDT2_adapter"/>
</dbReference>
<feature type="repeat" description="WD" evidence="6">
    <location>
        <begin position="85"/>
        <end position="126"/>
    </location>
</feature>
<dbReference type="PANTHER" id="PTHR22852:SF0">
    <property type="entry name" value="DENTICLELESS PROTEIN HOMOLOG"/>
    <property type="match status" value="1"/>
</dbReference>
<comment type="pathway">
    <text evidence="1">Protein modification; protein ubiquitination.</text>
</comment>
<dbReference type="SMART" id="SM00320">
    <property type="entry name" value="WD40"/>
    <property type="match status" value="7"/>
</dbReference>
<dbReference type="GeneID" id="19200265"/>
<feature type="region of interest" description="Disordered" evidence="7">
    <location>
        <begin position="237"/>
        <end position="263"/>
    </location>
</feature>
<dbReference type="InterPro" id="IPR015943">
    <property type="entry name" value="WD40/YVTN_repeat-like_dom_sf"/>
</dbReference>
<dbReference type="OrthoDB" id="2096344at2759"/>
<gene>
    <name evidence="8" type="ORF">CONPUDRAFT_130431</name>
</gene>